<comment type="caution">
    <text evidence="1">The sequence shown here is derived from an EMBL/GenBank/DDBJ whole genome shotgun (WGS) entry which is preliminary data.</text>
</comment>
<protein>
    <submittedName>
        <fullName evidence="1">Uncharacterized protein</fullName>
    </submittedName>
</protein>
<dbReference type="AlphaFoldDB" id="A0A7J6UTD8"/>
<evidence type="ECO:0000313" key="2">
    <source>
        <dbReference type="Proteomes" id="UP000554482"/>
    </source>
</evidence>
<sequence>MKQIKFISKISNYPFLKKSRTWIDYVFIGLFHKLENFDFRYCHGSLYTTNIRERNIEAKLGRGLQVLVKDVGVEGMAEFNDKDKRTLAMCMETEIVVPIRENVAMDKEEMVKAKEIKEEKKMRLKSSFDVLSRLKEIQVMEASDLDQFIDLNEALLCYSLVQNDFYVDLLNQFIVNVSEEICRSRCRK</sequence>
<dbReference type="EMBL" id="JABWDY010043512">
    <property type="protein sequence ID" value="KAF5175863.1"/>
    <property type="molecule type" value="Genomic_DNA"/>
</dbReference>
<accession>A0A7J6UTD8</accession>
<name>A0A7J6UTD8_THATH</name>
<proteinExistence type="predicted"/>
<dbReference type="Proteomes" id="UP000554482">
    <property type="component" value="Unassembled WGS sequence"/>
</dbReference>
<gene>
    <name evidence="1" type="ORF">FRX31_034554</name>
</gene>
<organism evidence="1 2">
    <name type="scientific">Thalictrum thalictroides</name>
    <name type="common">Rue-anemone</name>
    <name type="synonym">Anemone thalictroides</name>
    <dbReference type="NCBI Taxonomy" id="46969"/>
    <lineage>
        <taxon>Eukaryota</taxon>
        <taxon>Viridiplantae</taxon>
        <taxon>Streptophyta</taxon>
        <taxon>Embryophyta</taxon>
        <taxon>Tracheophyta</taxon>
        <taxon>Spermatophyta</taxon>
        <taxon>Magnoliopsida</taxon>
        <taxon>Ranunculales</taxon>
        <taxon>Ranunculaceae</taxon>
        <taxon>Thalictroideae</taxon>
        <taxon>Thalictrum</taxon>
    </lineage>
</organism>
<keyword evidence="2" id="KW-1185">Reference proteome</keyword>
<reference evidence="1 2" key="1">
    <citation type="submission" date="2020-06" db="EMBL/GenBank/DDBJ databases">
        <title>Transcriptomic and genomic resources for Thalictrum thalictroides and T. hernandezii: Facilitating candidate gene discovery in an emerging model plant lineage.</title>
        <authorList>
            <person name="Arias T."/>
            <person name="Riano-Pachon D.M."/>
            <person name="Di Stilio V.S."/>
        </authorList>
    </citation>
    <scope>NUCLEOTIDE SEQUENCE [LARGE SCALE GENOMIC DNA]</scope>
    <source>
        <strain evidence="2">cv. WT478/WT964</strain>
        <tissue evidence="1">Leaves</tissue>
    </source>
</reference>
<evidence type="ECO:0000313" key="1">
    <source>
        <dbReference type="EMBL" id="KAF5175863.1"/>
    </source>
</evidence>